<proteinExistence type="predicted"/>
<evidence type="ECO:0000313" key="1">
    <source>
        <dbReference type="EMBL" id="QBF75563.1"/>
    </source>
</evidence>
<dbReference type="EMBL" id="CP036170">
    <property type="protein sequence ID" value="QBF75563.1"/>
    <property type="molecule type" value="Genomic_DNA"/>
</dbReference>
<dbReference type="OrthoDB" id="1955938at2"/>
<reference evidence="1 2" key="1">
    <citation type="journal article" date="2019" name="Appl. Environ. Microbiol.">
        <title>Clostridium scindens ATCC 35704: integration of nutritional requirements, the complete genome sequence, and global transcriptional responses to bile acids.</title>
        <authorList>
            <person name="Devendran S."/>
            <person name="Shrestha R."/>
            <person name="Alves J.M.P."/>
            <person name="Wolf P.G."/>
            <person name="Ly L."/>
            <person name="Hernandez A.G."/>
            <person name="Mendez-Garcia C."/>
            <person name="Inboden A."/>
            <person name="Wiley J."/>
            <person name="Paul O."/>
            <person name="Allen A."/>
            <person name="Springer E."/>
            <person name="Wright C.L."/>
            <person name="Fields C.J."/>
            <person name="Daniel S.L."/>
            <person name="Ridlon J.M."/>
        </authorList>
    </citation>
    <scope>NUCLEOTIDE SEQUENCE [LARGE SCALE GENOMIC DNA]</scope>
    <source>
        <strain evidence="1 2">ATCC 35704</strain>
    </source>
</reference>
<gene>
    <name evidence="1" type="ORF">HDCHBGLK_02974</name>
</gene>
<dbReference type="HOGENOM" id="CLU_2300947_0_0_9"/>
<dbReference type="Proteomes" id="UP000289664">
    <property type="component" value="Chromosome"/>
</dbReference>
<dbReference type="KEGG" id="csci:HDCHBGLK_02974"/>
<keyword evidence="2" id="KW-1185">Reference proteome</keyword>
<sequence>MVKVRDFLQTITAPDRLKIVKGGEVVFLGFRGEMTEIPKEYLDAEMILFRNEPEIRHRKWKEAGLMPPLEPDQTPDFSFSDLEMKLYYKICI</sequence>
<dbReference type="RefSeq" id="WP_004606120.1">
    <property type="nucleotide sequence ID" value="NZ_CP036170.1"/>
</dbReference>
<dbReference type="AlphaFoldDB" id="B0NAV0"/>
<accession>B0NAV0</accession>
<dbReference type="STRING" id="411468.CLOSCI_00569"/>
<evidence type="ECO:0000313" key="2">
    <source>
        <dbReference type="Proteomes" id="UP000289664"/>
    </source>
</evidence>
<protein>
    <submittedName>
        <fullName evidence="1">Uncharacterized protein</fullName>
    </submittedName>
</protein>
<name>B0NAV0_CLOS5</name>
<dbReference type="GeneID" id="62697161"/>
<organism evidence="1 2">
    <name type="scientific">Clostridium scindens (strain ATCC 35704 / DSM 5676 / VPI 13733 / 19)</name>
    <dbReference type="NCBI Taxonomy" id="411468"/>
    <lineage>
        <taxon>Bacteria</taxon>
        <taxon>Bacillati</taxon>
        <taxon>Bacillota</taxon>
        <taxon>Clostridia</taxon>
        <taxon>Lachnospirales</taxon>
        <taxon>Lachnospiraceae</taxon>
    </lineage>
</organism>